<evidence type="ECO:0000256" key="6">
    <source>
        <dbReference type="ARBA" id="ARBA00023015"/>
    </source>
</evidence>
<dbReference type="EMBL" id="JAPEUV010000018">
    <property type="protein sequence ID" value="KAJ4340139.1"/>
    <property type="molecule type" value="Genomic_DNA"/>
</dbReference>
<evidence type="ECO:0000256" key="5">
    <source>
        <dbReference type="ARBA" id="ARBA00022491"/>
    </source>
</evidence>
<evidence type="ECO:0000313" key="15">
    <source>
        <dbReference type="Proteomes" id="UP001140562"/>
    </source>
</evidence>
<feature type="compositionally biased region" description="Low complexity" evidence="12">
    <location>
        <begin position="1482"/>
        <end position="1491"/>
    </location>
</feature>
<dbReference type="PANTHER" id="PTHR46567">
    <property type="entry name" value="MEDIATOR OF RNA POLYMERASE II TRANSCRIPTION SUBUNIT 12"/>
    <property type="match status" value="1"/>
</dbReference>
<dbReference type="GO" id="GO:0003712">
    <property type="term" value="F:transcription coregulator activity"/>
    <property type="evidence" value="ECO:0007669"/>
    <property type="project" value="InterPro"/>
</dbReference>
<keyword evidence="15" id="KW-1185">Reference proteome</keyword>
<evidence type="ECO:0000256" key="12">
    <source>
        <dbReference type="SAM" id="MobiDB-lite"/>
    </source>
</evidence>
<evidence type="ECO:0000313" key="14">
    <source>
        <dbReference type="EMBL" id="KAJ4340139.1"/>
    </source>
</evidence>
<feature type="domain" description="Mediator complex subunit Med12" evidence="13">
    <location>
        <begin position="222"/>
        <end position="285"/>
    </location>
</feature>
<dbReference type="PANTHER" id="PTHR46567:SF1">
    <property type="entry name" value="MEDIATOR OF RNA POLYMERASE II TRANSCRIPTION SUBUNIT 12"/>
    <property type="match status" value="1"/>
</dbReference>
<gene>
    <name evidence="14" type="primary">SRB8</name>
    <name evidence="14" type="ORF">N0V87_002760</name>
</gene>
<dbReference type="InterPro" id="IPR057344">
    <property type="entry name" value="ARM_SRB8"/>
</dbReference>
<dbReference type="GO" id="GO:0016592">
    <property type="term" value="C:mediator complex"/>
    <property type="evidence" value="ECO:0007669"/>
    <property type="project" value="InterPro"/>
</dbReference>
<protein>
    <recommendedName>
        <fullName evidence="4">Mediator of RNA polymerase II transcription subunit 12</fullName>
    </recommendedName>
    <alternativeName>
        <fullName evidence="11">Mediator complex subunit 12</fullName>
    </alternativeName>
</protein>
<evidence type="ECO:0000256" key="7">
    <source>
        <dbReference type="ARBA" id="ARBA00023159"/>
    </source>
</evidence>
<dbReference type="Proteomes" id="UP001140562">
    <property type="component" value="Unassembled WGS sequence"/>
</dbReference>
<dbReference type="GO" id="GO:0006357">
    <property type="term" value="P:regulation of transcription by RNA polymerase II"/>
    <property type="evidence" value="ECO:0007669"/>
    <property type="project" value="InterPro"/>
</dbReference>
<evidence type="ECO:0000256" key="4">
    <source>
        <dbReference type="ARBA" id="ARBA00019622"/>
    </source>
</evidence>
<evidence type="ECO:0000259" key="13">
    <source>
        <dbReference type="SMART" id="SM01281"/>
    </source>
</evidence>
<keyword evidence="6" id="KW-0805">Transcription regulation</keyword>
<accession>A0A9W8X562</accession>
<feature type="compositionally biased region" description="Polar residues" evidence="12">
    <location>
        <begin position="1468"/>
        <end position="1481"/>
    </location>
</feature>
<feature type="compositionally biased region" description="Polar residues" evidence="12">
    <location>
        <begin position="1447"/>
        <end position="1460"/>
    </location>
</feature>
<feature type="compositionally biased region" description="Polar residues" evidence="12">
    <location>
        <begin position="1556"/>
        <end position="1568"/>
    </location>
</feature>
<dbReference type="Pfam" id="PF25326">
    <property type="entry name" value="ARM_SRB8"/>
    <property type="match status" value="1"/>
</dbReference>
<comment type="function">
    <text evidence="10">Component of the SRB8-11 complex. The SRB8-11 complex is a regulatory module of the Mediator complex which is itself involved in regulation of basal and activated RNA polymerase II-dependent transcription. The SRB8-11 complex may be involved in the transcriptional repression of a subset of genes regulated by Mediator. It may inhibit the association of the Mediator complex with RNA polymerase II to form the holoenzyme complex.</text>
</comment>
<comment type="caution">
    <text evidence="14">The sequence shown here is derived from an EMBL/GenBank/DDBJ whole genome shotgun (WGS) entry which is preliminary data.</text>
</comment>
<feature type="compositionally biased region" description="Low complexity" evidence="12">
    <location>
        <begin position="1407"/>
        <end position="1446"/>
    </location>
</feature>
<dbReference type="Pfam" id="PF09497">
    <property type="entry name" value="Med12"/>
    <property type="match status" value="1"/>
</dbReference>
<dbReference type="OrthoDB" id="20828at2759"/>
<keyword evidence="7" id="KW-0010">Activator</keyword>
<dbReference type="SMART" id="SM01281">
    <property type="entry name" value="Med12"/>
    <property type="match status" value="1"/>
</dbReference>
<feature type="region of interest" description="Disordered" evidence="12">
    <location>
        <begin position="1"/>
        <end position="71"/>
    </location>
</feature>
<dbReference type="InterPro" id="IPR019035">
    <property type="entry name" value="Mediator_Med12"/>
</dbReference>
<reference evidence="14" key="1">
    <citation type="submission" date="2022-10" db="EMBL/GenBank/DDBJ databases">
        <title>Tapping the CABI collections for fungal endophytes: first genome assemblies for Collariella, Neodidymelliopsis, Ascochyta clinopodiicola, Didymella pomorum, Didymosphaeria variabile, Neocosmospora piperis and Neocucurbitaria cava.</title>
        <authorList>
            <person name="Hill R."/>
        </authorList>
    </citation>
    <scope>NUCLEOTIDE SEQUENCE</scope>
    <source>
        <strain evidence="14">IMI 360193</strain>
    </source>
</reference>
<comment type="subcellular location">
    <subcellularLocation>
        <location evidence="1">Nucleus</location>
    </subcellularLocation>
</comment>
<feature type="compositionally biased region" description="Polar residues" evidence="12">
    <location>
        <begin position="1492"/>
        <end position="1508"/>
    </location>
</feature>
<feature type="region of interest" description="Disordered" evidence="12">
    <location>
        <begin position="1390"/>
        <end position="1541"/>
    </location>
</feature>
<keyword evidence="8" id="KW-0804">Transcription</keyword>
<evidence type="ECO:0000256" key="8">
    <source>
        <dbReference type="ARBA" id="ARBA00023163"/>
    </source>
</evidence>
<comment type="similarity">
    <text evidence="2">Belongs to the Mediator complex subunit 12 family.</text>
</comment>
<feature type="region of interest" description="Disordered" evidence="12">
    <location>
        <begin position="1554"/>
        <end position="1577"/>
    </location>
</feature>
<evidence type="ECO:0000256" key="2">
    <source>
        <dbReference type="ARBA" id="ARBA00010289"/>
    </source>
</evidence>
<feature type="compositionally biased region" description="Pro residues" evidence="12">
    <location>
        <begin position="1394"/>
        <end position="1406"/>
    </location>
</feature>
<comment type="subunit">
    <text evidence="3">Component of the SRB8-11 complex, which itself associates with the Mediator complex.</text>
</comment>
<organism evidence="14 15">
    <name type="scientific">Didymella glomerata</name>
    <dbReference type="NCBI Taxonomy" id="749621"/>
    <lineage>
        <taxon>Eukaryota</taxon>
        <taxon>Fungi</taxon>
        <taxon>Dikarya</taxon>
        <taxon>Ascomycota</taxon>
        <taxon>Pezizomycotina</taxon>
        <taxon>Dothideomycetes</taxon>
        <taxon>Pleosporomycetidae</taxon>
        <taxon>Pleosporales</taxon>
        <taxon>Pleosporineae</taxon>
        <taxon>Didymellaceae</taxon>
        <taxon>Didymella</taxon>
    </lineage>
</organism>
<evidence type="ECO:0000256" key="9">
    <source>
        <dbReference type="ARBA" id="ARBA00023242"/>
    </source>
</evidence>
<evidence type="ECO:0000256" key="3">
    <source>
        <dbReference type="ARBA" id="ARBA00011629"/>
    </source>
</evidence>
<keyword evidence="9" id="KW-0539">Nucleus</keyword>
<evidence type="ECO:0000256" key="1">
    <source>
        <dbReference type="ARBA" id="ARBA00004123"/>
    </source>
</evidence>
<keyword evidence="5" id="KW-0678">Repressor</keyword>
<evidence type="ECO:0000256" key="11">
    <source>
        <dbReference type="ARBA" id="ARBA00032010"/>
    </source>
</evidence>
<sequence>MTSRPGPGIHEQSRGSGVPPRAQVRRRPSKPLNTALPQPDCIDPTLEDERPPVHNGAQESARPLPRGRPQLFYATAPSDYELPIHAAFPYQPTANLPVPPRPGSVHLRDASSQRRIVPGGTGVKEHPSVQAPEVVAAPVHFPGGKAADVYPWTGTNPEDTLTEALVKIGITNKPGIMNETNTARPSLWSNLKNKSGLSTLSTLFVAVLEKRQQTGRLQEPNTFKPPPRLTLRDTAREQWLYDLSNPGIGLRRLSRTIPHGLTGKVLLEQCLNKNIPLPRALWLAKCVGINELRAHKRKGQAGTVTWVRGWTSSVEQFLDGILQNIGTGEWKQRITYSLQLATFLYKECLLDVDHFLDWILHSLGACTSERLFIWLLIVSIPAYWKDITSCRMRGKRLAEALLHHVTKLSHHDAGIPPSRLSNFLENTLIKLLTIRPACLLLPDSWRQHSTILHGLAERTNHPQILHGVKRLDERNRRLQQSSKITSAASTTSAGRVYRILDDVDYSKMICIEEVSTDCMEVISNPVTLVQVLLQWACSCYREGSHRVCLATRLLRRWAHLGADIYECITAYLEGMSWAKGGDSRMVFKIISELVRSRTFAAGRYMQWLIATGSIAQDLDLSHAAAWPVRLITEIPISGLPDQVRTLRATLLRGTDHSADVETQMLNNAKLAISQQLPALCGMGYLGLDERKIDIAKLGSTVRIELGIWLRQQVARYAEVSEHVPTKDPNVEETGAISLITPYDFHTVRSYLEQFEDLPLLADVVNIVTSSLDPSVLASATDTMHYHLKAFRAIGAFDSLFGRVVTRYAAIRTVRFPERELLLSLLNLTRTLRLDNSLLQLLNYDISRLDQKNSMAACSPASDNMGEVMYNNISTSPEEEIERILSSGNSMDQQVMARVLRKITGSLQDCVSKGLLQSDSYSSWFYRLRSFDDSTFDVVLNEWVNMSLFNHQVEILFVALPTLVGSGCMPLSGFLDSLRAYVGKTAPGQPEMAFRVALEGLQSLLPSDILTGTWSPQDRYRYRLEQHNLCYEADARVLQFIDELVELGTSLPAQKVGQPLRNLLSSKAVLDILKHYTLVGEPSLSKLNAANSIGDLKKRYLKFSFSSLLDPAGDLGLLKKTPAQQIIAIFDIASELSMPFCRSTIQQIFETDSSTTEQSSDGLSSALLDAIKLVMETDQTSGVELLATLDNALTDKIHQHAEREIIDASSFFTVSPFDPQSLGQKSPASVQKFLAVIDLTAGDVSDSSDQSALLMALVDRFRGVAQALSSLSGMAKPPSHTDNLTVSDLYTWTNALFRVLLSHSSSLLQNAAHQHQTALMIALKSLIVHPVLEIYPRIAEHIFDVAVVLSDLLSDDVRIQLARAETAACLNDPRCSFIVGSAMPIDGWLVLTKPVPQPQPPSQPQTPAPQQGQQTSQVPGSGATPQQRYFNQQQQRQQQMQAQQSQQMRNYPQYPQHTHPQNKMLPAQLQRNPSNQAAPTPLQQMQHMQHMQSLAQQRATQPSPVQSQRAIPAAGGPGAVGSGSSAQGPSKLQSKPPAVEVRQFPFQQPRWEILAESSGNPNANETAINLSLFGARRA</sequence>
<proteinExistence type="inferred from homology"/>
<evidence type="ECO:0000256" key="10">
    <source>
        <dbReference type="ARBA" id="ARBA00025661"/>
    </source>
</evidence>
<name>A0A9W8X562_9PLEO</name>